<dbReference type="GO" id="GO:0001729">
    <property type="term" value="F:ceramide kinase activity"/>
    <property type="evidence" value="ECO:0007669"/>
    <property type="project" value="TreeGrafter"/>
</dbReference>
<comment type="caution">
    <text evidence="3">The sequence shown here is derived from an EMBL/GenBank/DDBJ whole genome shotgun (WGS) entry which is preliminary data.</text>
</comment>
<dbReference type="GO" id="GO:0016020">
    <property type="term" value="C:membrane"/>
    <property type="evidence" value="ECO:0007669"/>
    <property type="project" value="GOC"/>
</dbReference>
<keyword evidence="1" id="KW-0472">Membrane</keyword>
<accession>A0A8J5H0U8</accession>
<protein>
    <recommendedName>
        <fullName evidence="2">DAGKc domain-containing protein</fullName>
    </recommendedName>
</protein>
<keyword evidence="1" id="KW-1133">Transmembrane helix</keyword>
<evidence type="ECO:0000313" key="3">
    <source>
        <dbReference type="EMBL" id="KAG6518456.1"/>
    </source>
</evidence>
<sequence length="406" mass="45801">MDGYVKAGQIEHACNLFDGMPKRDVVRGERNLLTAALFPLSLSIFAIKMVPLLSTTAFFVILDSLRLKFFSPYLDLAFVSLQLFFSYFKELVGKEVAVELKNDFAIRGTLHFVDQYLNIKLENIKVVDEDKYPHMVLSVVGILQDEVDPMASVMKVEKAPLEFYVDIGGLDAQIQEIKEAVELPLTHPELYEDIGIRPPKELAGFEMEVVKIEYAGHARELASTVEINTYPDGIVCDGGDGIVNEVLNGLLSRDNQKEALSIPIGIIPAGSDNSPVWTILGGRDPISAAMATFAYIYSLDIIYVFLQFTNLKYSRVEIDEFYLPETRIESSSRFPRLSEMTQRASGRGKLNRGTVAPRSVTFEMKLSSRFDFPVFIHFPDYVFRLASQEETFHCCLVLQTEELQFQ</sequence>
<dbReference type="Gene3D" id="3.40.50.300">
    <property type="entry name" value="P-loop containing nucleotide triphosphate hydrolases"/>
    <property type="match status" value="1"/>
</dbReference>
<dbReference type="InterPro" id="IPR001163">
    <property type="entry name" value="Sm_dom_euk/arc"/>
</dbReference>
<dbReference type="GO" id="GO:0006672">
    <property type="term" value="P:ceramide metabolic process"/>
    <property type="evidence" value="ECO:0007669"/>
    <property type="project" value="TreeGrafter"/>
</dbReference>
<dbReference type="InterPro" id="IPR002885">
    <property type="entry name" value="PPR_rpt"/>
</dbReference>
<dbReference type="InterPro" id="IPR027417">
    <property type="entry name" value="P-loop_NTPase"/>
</dbReference>
<dbReference type="Gene3D" id="2.30.30.100">
    <property type="match status" value="1"/>
</dbReference>
<proteinExistence type="predicted"/>
<dbReference type="InterPro" id="IPR010920">
    <property type="entry name" value="LSM_dom_sf"/>
</dbReference>
<keyword evidence="4" id="KW-1185">Reference proteome</keyword>
<dbReference type="InterPro" id="IPR001206">
    <property type="entry name" value="Diacylglycerol_kinase_cat_dom"/>
</dbReference>
<dbReference type="SMART" id="SM00651">
    <property type="entry name" value="Sm"/>
    <property type="match status" value="1"/>
</dbReference>
<dbReference type="AlphaFoldDB" id="A0A8J5H0U8"/>
<dbReference type="SUPFAM" id="SSF50182">
    <property type="entry name" value="Sm-like ribonucleoproteins"/>
    <property type="match status" value="1"/>
</dbReference>
<dbReference type="EMBL" id="JACMSC010000006">
    <property type="protein sequence ID" value="KAG6518456.1"/>
    <property type="molecule type" value="Genomic_DNA"/>
</dbReference>
<gene>
    <name evidence="3" type="ORF">ZIOFF_021931</name>
</gene>
<feature type="transmembrane region" description="Helical" evidence="1">
    <location>
        <begin position="36"/>
        <end position="62"/>
    </location>
</feature>
<dbReference type="InterPro" id="IPR017438">
    <property type="entry name" value="ATP-NAD_kinase_N"/>
</dbReference>
<evidence type="ECO:0000259" key="2">
    <source>
        <dbReference type="PROSITE" id="PS50146"/>
    </source>
</evidence>
<dbReference type="NCBIfam" id="TIGR00756">
    <property type="entry name" value="PPR"/>
    <property type="match status" value="1"/>
</dbReference>
<dbReference type="Gene3D" id="3.40.50.10330">
    <property type="entry name" value="Probable inorganic polyphosphate/atp-NAD kinase, domain 1"/>
    <property type="match status" value="1"/>
</dbReference>
<dbReference type="SUPFAM" id="SSF111331">
    <property type="entry name" value="NAD kinase/diacylglycerol kinase-like"/>
    <property type="match status" value="1"/>
</dbReference>
<dbReference type="InterPro" id="IPR050187">
    <property type="entry name" value="Lipid_Phosphate_FormReg"/>
</dbReference>
<evidence type="ECO:0000256" key="1">
    <source>
        <dbReference type="SAM" id="Phobius"/>
    </source>
</evidence>
<dbReference type="InterPro" id="IPR016064">
    <property type="entry name" value="NAD/diacylglycerol_kinase_sf"/>
</dbReference>
<feature type="domain" description="DAGKc" evidence="2">
    <location>
        <begin position="196"/>
        <end position="308"/>
    </location>
</feature>
<evidence type="ECO:0000313" key="4">
    <source>
        <dbReference type="Proteomes" id="UP000734854"/>
    </source>
</evidence>
<reference evidence="3 4" key="1">
    <citation type="submission" date="2020-08" db="EMBL/GenBank/DDBJ databases">
        <title>Plant Genome Project.</title>
        <authorList>
            <person name="Zhang R.-G."/>
        </authorList>
    </citation>
    <scope>NUCLEOTIDE SEQUENCE [LARGE SCALE GENOMIC DNA]</scope>
    <source>
        <tissue evidence="3">Rhizome</tissue>
    </source>
</reference>
<dbReference type="PANTHER" id="PTHR12358:SF111">
    <property type="entry name" value="CERAMIDE KINASE, ISOFORM A"/>
    <property type="match status" value="1"/>
</dbReference>
<dbReference type="Proteomes" id="UP000734854">
    <property type="component" value="Unassembled WGS sequence"/>
</dbReference>
<organism evidence="3 4">
    <name type="scientific">Zingiber officinale</name>
    <name type="common">Ginger</name>
    <name type="synonym">Amomum zingiber</name>
    <dbReference type="NCBI Taxonomy" id="94328"/>
    <lineage>
        <taxon>Eukaryota</taxon>
        <taxon>Viridiplantae</taxon>
        <taxon>Streptophyta</taxon>
        <taxon>Embryophyta</taxon>
        <taxon>Tracheophyta</taxon>
        <taxon>Spermatophyta</taxon>
        <taxon>Magnoliopsida</taxon>
        <taxon>Liliopsida</taxon>
        <taxon>Zingiberales</taxon>
        <taxon>Zingiberaceae</taxon>
        <taxon>Zingiber</taxon>
    </lineage>
</organism>
<dbReference type="PROSITE" id="PS50146">
    <property type="entry name" value="DAGK"/>
    <property type="match status" value="1"/>
</dbReference>
<dbReference type="Pfam" id="PF01423">
    <property type="entry name" value="LSM"/>
    <property type="match status" value="1"/>
</dbReference>
<dbReference type="Pfam" id="PF00781">
    <property type="entry name" value="DAGK_cat"/>
    <property type="match status" value="1"/>
</dbReference>
<dbReference type="PANTHER" id="PTHR12358">
    <property type="entry name" value="SPHINGOSINE KINASE"/>
    <property type="match status" value="1"/>
</dbReference>
<keyword evidence="1" id="KW-0812">Transmembrane</keyword>
<name>A0A8J5H0U8_ZINOF</name>